<evidence type="ECO:0000313" key="1">
    <source>
        <dbReference type="EMBL" id="CAG8479892.1"/>
    </source>
</evidence>
<dbReference type="EMBL" id="CAJVQC010000759">
    <property type="protein sequence ID" value="CAG8479892.1"/>
    <property type="molecule type" value="Genomic_DNA"/>
</dbReference>
<evidence type="ECO:0000313" key="2">
    <source>
        <dbReference type="Proteomes" id="UP000789920"/>
    </source>
</evidence>
<comment type="caution">
    <text evidence="1">The sequence shown here is derived from an EMBL/GenBank/DDBJ whole genome shotgun (WGS) entry which is preliminary data.</text>
</comment>
<keyword evidence="2" id="KW-1185">Reference proteome</keyword>
<protein>
    <submittedName>
        <fullName evidence="1">4116_t:CDS:1</fullName>
    </submittedName>
</protein>
<organism evidence="1 2">
    <name type="scientific">Racocetra persica</name>
    <dbReference type="NCBI Taxonomy" id="160502"/>
    <lineage>
        <taxon>Eukaryota</taxon>
        <taxon>Fungi</taxon>
        <taxon>Fungi incertae sedis</taxon>
        <taxon>Mucoromycota</taxon>
        <taxon>Glomeromycotina</taxon>
        <taxon>Glomeromycetes</taxon>
        <taxon>Diversisporales</taxon>
        <taxon>Gigasporaceae</taxon>
        <taxon>Racocetra</taxon>
    </lineage>
</organism>
<dbReference type="Proteomes" id="UP000789920">
    <property type="component" value="Unassembled WGS sequence"/>
</dbReference>
<proteinExistence type="predicted"/>
<name>A0ACA9KMZ7_9GLOM</name>
<reference evidence="1" key="1">
    <citation type="submission" date="2021-06" db="EMBL/GenBank/DDBJ databases">
        <authorList>
            <person name="Kallberg Y."/>
            <person name="Tangrot J."/>
            <person name="Rosling A."/>
        </authorList>
    </citation>
    <scope>NUCLEOTIDE SEQUENCE</scope>
    <source>
        <strain evidence="1">MA461A</strain>
    </source>
</reference>
<accession>A0ACA9KMZ7</accession>
<gene>
    <name evidence="1" type="ORF">RPERSI_LOCUS938</name>
</gene>
<sequence length="108" mass="12638">MLFNETLRELNCLWSSAKNSHRSSGLTCLISANSIKKGLIGELCRLVVMLPLKNIKKEEKFCKTLSELYQQLKGEIKKVEPKEARKIWQELYSEFCKQHSYNKEERNS</sequence>